<name>A0A6N6VIJ8_9HYPH</name>
<dbReference type="EMBL" id="WESC01000004">
    <property type="protein sequence ID" value="KAB7741106.1"/>
    <property type="molecule type" value="Genomic_DNA"/>
</dbReference>
<protein>
    <recommendedName>
        <fullName evidence="1">Polysaccharide pyruvyl transferase domain-containing protein</fullName>
    </recommendedName>
</protein>
<evidence type="ECO:0000313" key="3">
    <source>
        <dbReference type="Proteomes" id="UP000468901"/>
    </source>
</evidence>
<organism evidence="2 3">
    <name type="scientific">Parvibaculum sedimenti</name>
    <dbReference type="NCBI Taxonomy" id="2608632"/>
    <lineage>
        <taxon>Bacteria</taxon>
        <taxon>Pseudomonadati</taxon>
        <taxon>Pseudomonadota</taxon>
        <taxon>Alphaproteobacteria</taxon>
        <taxon>Hyphomicrobiales</taxon>
        <taxon>Parvibaculaceae</taxon>
        <taxon>Parvibaculum</taxon>
    </lineage>
</organism>
<evidence type="ECO:0000313" key="2">
    <source>
        <dbReference type="EMBL" id="KAB7741106.1"/>
    </source>
</evidence>
<dbReference type="AlphaFoldDB" id="A0A6N6VIJ8"/>
<reference evidence="2 3" key="1">
    <citation type="submission" date="2019-09" db="EMBL/GenBank/DDBJ databases">
        <title>Parvibaculum sedimenti sp. nov., isolated from sediment.</title>
        <authorList>
            <person name="Wang Y."/>
        </authorList>
    </citation>
    <scope>NUCLEOTIDE SEQUENCE [LARGE SCALE GENOMIC DNA]</scope>
    <source>
        <strain evidence="2 3">HXT-9</strain>
    </source>
</reference>
<dbReference type="Proteomes" id="UP000468901">
    <property type="component" value="Unassembled WGS sequence"/>
</dbReference>
<feature type="domain" description="Polysaccharide pyruvyl transferase" evidence="1">
    <location>
        <begin position="15"/>
        <end position="312"/>
    </location>
</feature>
<gene>
    <name evidence="2" type="ORF">F2P47_04975</name>
</gene>
<keyword evidence="3" id="KW-1185">Reference proteome</keyword>
<dbReference type="InterPro" id="IPR007345">
    <property type="entry name" value="Polysacch_pyruvyl_Trfase"/>
</dbReference>
<comment type="caution">
    <text evidence="2">The sequence shown here is derived from an EMBL/GenBank/DDBJ whole genome shotgun (WGS) entry which is preliminary data.</text>
</comment>
<proteinExistence type="predicted"/>
<dbReference type="Pfam" id="PF04230">
    <property type="entry name" value="PS_pyruv_trans"/>
    <property type="match status" value="1"/>
</dbReference>
<accession>A0A6N6VIJ8</accession>
<dbReference type="RefSeq" id="WP_152215080.1">
    <property type="nucleotide sequence ID" value="NZ_WESC01000004.1"/>
</dbReference>
<sequence length="392" mass="43765">MRFGTVTLHAGFNEGAILQSLALHRAIGELRPGTDVEIVDHRYPVLMEKAYGPADDDRKKVLQDFSDHCLPVSPRRFYSADRHPTFDYIRSRYDAIVIGSDEVWKIAFQRRLKGLLRLQTDPYAPAFPNVFWPDRSIAIPKLAYAASAGEKTDWLSMSPRMRRKIADILGGFGAIGVRDERTRAFALWADPSLAGKIEWTPDPTLICDLTNDADPDDLRARLAAWGVDFNRPRLLLIAGEHPAYAAACTLLKTRGYQIVSVSDRNPYADIDLTGAAIDPLDWAGLARHFDACLSERMHGGIFAVLNGCPLICADRRRPTMGFPTKNHALSDMLGLSHRYVSVNEAGGQSRLLEMCATLQSLPYDRAEIGERLAELRRIGRDFLDRSLPGNHP</sequence>
<evidence type="ECO:0000259" key="1">
    <source>
        <dbReference type="Pfam" id="PF04230"/>
    </source>
</evidence>